<reference evidence="1" key="1">
    <citation type="submission" date="2018-10" db="EMBL/GenBank/DDBJ databases">
        <title>Schaedlerella arabinophila gen. nov. sp. nov., isolated from the mouse intestinal tract and comparative analysis with the genome of the closely related altered Schaedler flora strain ASF502.</title>
        <authorList>
            <person name="Miyake S."/>
            <person name="Soh M."/>
            <person name="Seedorf H."/>
        </authorList>
    </citation>
    <scope>NUCLEOTIDE SEQUENCE [LARGE SCALE GENOMIC DNA]</scope>
    <source>
        <strain evidence="1">DSM 106076</strain>
    </source>
</reference>
<name>A0A3R8JM66_9FIRM</name>
<dbReference type="EMBL" id="RHJS01000002">
    <property type="protein sequence ID" value="RRK31584.1"/>
    <property type="molecule type" value="Genomic_DNA"/>
</dbReference>
<dbReference type="PIRSF" id="PIRSF039032">
    <property type="entry name" value="HigB-2"/>
    <property type="match status" value="1"/>
</dbReference>
<evidence type="ECO:0000313" key="1">
    <source>
        <dbReference type="EMBL" id="RRK31584.1"/>
    </source>
</evidence>
<keyword evidence="2" id="KW-1185">Reference proteome</keyword>
<comment type="caution">
    <text evidence="1">The sequence shown here is derived from an EMBL/GenBank/DDBJ whole genome shotgun (WGS) entry which is preliminary data.</text>
</comment>
<organism evidence="1 2">
    <name type="scientific">Schaedlerella arabinosiphila</name>
    <dbReference type="NCBI Taxonomy" id="2044587"/>
    <lineage>
        <taxon>Bacteria</taxon>
        <taxon>Bacillati</taxon>
        <taxon>Bacillota</taxon>
        <taxon>Clostridia</taxon>
        <taxon>Lachnospirales</taxon>
        <taxon>Lachnospiraceae</taxon>
        <taxon>Schaedlerella</taxon>
    </lineage>
</organism>
<evidence type="ECO:0000313" key="2">
    <source>
        <dbReference type="Proteomes" id="UP000274920"/>
    </source>
</evidence>
<accession>A0A3R8JM66</accession>
<protein>
    <submittedName>
        <fullName evidence="1">Addiction module toxin RelE</fullName>
    </submittedName>
</protein>
<dbReference type="RefSeq" id="WP_125127224.1">
    <property type="nucleotide sequence ID" value="NZ_RHJS01000002.1"/>
</dbReference>
<dbReference type="Proteomes" id="UP000274920">
    <property type="component" value="Unassembled WGS sequence"/>
</dbReference>
<dbReference type="Pfam" id="PF06296">
    <property type="entry name" value="RelE"/>
    <property type="match status" value="1"/>
</dbReference>
<dbReference type="AlphaFoldDB" id="A0A3R8JM66"/>
<gene>
    <name evidence="1" type="ORF">EBB54_09605</name>
</gene>
<proteinExistence type="predicted"/>
<dbReference type="InterPro" id="IPR009387">
    <property type="entry name" value="HigB-2"/>
</dbReference>
<sequence length="110" mass="12806">MTRTFIQTDEFVKNWERLGLTDDDMRRLELEILKNPKIGSVIRGTGGLRKLRFSFENKGKSGSTRICYVDFLLLETVYLITIYPKNEKDNLTKAECNNIKKMIDALEKTL</sequence>